<proteinExistence type="predicted"/>
<comment type="caution">
    <text evidence="1">The sequence shown here is derived from an EMBL/GenBank/DDBJ whole genome shotgun (WGS) entry which is preliminary data.</text>
</comment>
<dbReference type="Proteomes" id="UP000235723">
    <property type="component" value="Unassembled WGS sequence"/>
</dbReference>
<name>A0A2N6SUD8_FINMA</name>
<evidence type="ECO:0000313" key="1">
    <source>
        <dbReference type="EMBL" id="PMC60692.1"/>
    </source>
</evidence>
<accession>A0A2N6SUD8</accession>
<evidence type="ECO:0000313" key="2">
    <source>
        <dbReference type="Proteomes" id="UP000235723"/>
    </source>
</evidence>
<reference evidence="1 2" key="1">
    <citation type="submission" date="2017-09" db="EMBL/GenBank/DDBJ databases">
        <title>Bacterial strain isolated from the female urinary microbiota.</title>
        <authorList>
            <person name="Thomas-White K."/>
            <person name="Kumar N."/>
            <person name="Forster S."/>
            <person name="Putonti C."/>
            <person name="Lawley T."/>
            <person name="Wolfe A.J."/>
        </authorList>
    </citation>
    <scope>NUCLEOTIDE SEQUENCE [LARGE SCALE GENOMIC DNA]</scope>
    <source>
        <strain evidence="1 2">UMB0115</strain>
    </source>
</reference>
<dbReference type="AlphaFoldDB" id="A0A2N6SUD8"/>
<sequence length="106" mass="12029">MSDKAIINLNEKKYELKFNLKALENIERAIGSSLMGELSKYNAMLPLTTLRVLFSHSLYQIDAGKIAIEQASDLFDKLINEKGLIFVNMLVVNEIKIDCPFFFQGV</sequence>
<protein>
    <submittedName>
        <fullName evidence="1">Uncharacterized protein</fullName>
    </submittedName>
</protein>
<organism evidence="1 2">
    <name type="scientific">Finegoldia magna</name>
    <name type="common">Peptostreptococcus magnus</name>
    <dbReference type="NCBI Taxonomy" id="1260"/>
    <lineage>
        <taxon>Bacteria</taxon>
        <taxon>Bacillati</taxon>
        <taxon>Bacillota</taxon>
        <taxon>Tissierellia</taxon>
        <taxon>Tissierellales</taxon>
        <taxon>Peptoniphilaceae</taxon>
        <taxon>Finegoldia</taxon>
    </lineage>
</organism>
<gene>
    <name evidence="1" type="ORF">CJ208_02155</name>
</gene>
<dbReference type="RefSeq" id="WP_102163780.1">
    <property type="nucleotide sequence ID" value="NZ_JAWGPN010000025.1"/>
</dbReference>
<dbReference type="EMBL" id="PNHD01000002">
    <property type="protein sequence ID" value="PMC60692.1"/>
    <property type="molecule type" value="Genomic_DNA"/>
</dbReference>